<comment type="cofactor">
    <cofactor evidence="4">
        <name>Mg(2+)</name>
        <dbReference type="ChEBI" id="CHEBI:18420"/>
    </cofactor>
</comment>
<proteinExistence type="inferred from homology"/>
<keyword evidence="4" id="KW-0460">Magnesium</keyword>
<reference evidence="6" key="1">
    <citation type="journal article" date="2019" name="Int. J. Syst. Evol. Microbiol.">
        <title>The Global Catalogue of Microorganisms (GCM) 10K type strain sequencing project: providing services to taxonomists for standard genome sequencing and annotation.</title>
        <authorList>
            <consortium name="The Broad Institute Genomics Platform"/>
            <consortium name="The Broad Institute Genome Sequencing Center for Infectious Disease"/>
            <person name="Wu L."/>
            <person name="Ma J."/>
        </authorList>
    </citation>
    <scope>NUCLEOTIDE SEQUENCE [LARGE SCALE GENOMIC DNA]</scope>
    <source>
        <strain evidence="6">CGMCC 4.1530</strain>
    </source>
</reference>
<name>A0ABW1VTH1_9GAMM</name>
<dbReference type="NCBIfam" id="TIGR02727">
    <property type="entry name" value="MTHFS_bact"/>
    <property type="match status" value="1"/>
</dbReference>
<sequence length="198" mass="22285">MSSFSPVAARQQIRAEIRRLRQALSSEQQQQAAQAAACRAMAFPPIQQAQKVALFLSFDGELDTRPLIRQLWQQGQQVYLPVLHPFSAGQLLFLRYLPETPLLKNRLGIDEPPLDIRQLATLDQLDVMLVPLVAFDATGQRLGMGGGFYDRTLQRWQQHGCLPVGIAHSCQQVTALPAEHWDIPLPALITPDNIWQWS</sequence>
<dbReference type="PIRSF" id="PIRSF006806">
    <property type="entry name" value="FTHF_cligase"/>
    <property type="match status" value="1"/>
</dbReference>
<protein>
    <recommendedName>
        <fullName evidence="4">5-formyltetrahydrofolate cyclo-ligase</fullName>
        <ecNumber evidence="4">6.3.3.2</ecNumber>
    </recommendedName>
</protein>
<dbReference type="Proteomes" id="UP001596215">
    <property type="component" value="Unassembled WGS sequence"/>
</dbReference>
<keyword evidence="3 4" id="KW-0067">ATP-binding</keyword>
<evidence type="ECO:0000313" key="5">
    <source>
        <dbReference type="EMBL" id="MFC6363151.1"/>
    </source>
</evidence>
<dbReference type="SUPFAM" id="SSF100950">
    <property type="entry name" value="NagB/RpiA/CoA transferase-like"/>
    <property type="match status" value="1"/>
</dbReference>
<accession>A0ABW1VTH1</accession>
<evidence type="ECO:0000256" key="3">
    <source>
        <dbReference type="ARBA" id="ARBA00022840"/>
    </source>
</evidence>
<evidence type="ECO:0000313" key="6">
    <source>
        <dbReference type="Proteomes" id="UP001596215"/>
    </source>
</evidence>
<evidence type="ECO:0000256" key="2">
    <source>
        <dbReference type="ARBA" id="ARBA00022741"/>
    </source>
</evidence>
<dbReference type="EC" id="6.3.3.2" evidence="4"/>
<evidence type="ECO:0000256" key="1">
    <source>
        <dbReference type="ARBA" id="ARBA00010638"/>
    </source>
</evidence>
<dbReference type="InterPro" id="IPR002698">
    <property type="entry name" value="FTHF_cligase"/>
</dbReference>
<comment type="similarity">
    <text evidence="1 4">Belongs to the 5-formyltetrahydrofolate cyclo-ligase family.</text>
</comment>
<organism evidence="5 6">
    <name type="scientific">Tatumella punctata</name>
    <dbReference type="NCBI Taxonomy" id="399969"/>
    <lineage>
        <taxon>Bacteria</taxon>
        <taxon>Pseudomonadati</taxon>
        <taxon>Pseudomonadota</taxon>
        <taxon>Gammaproteobacteria</taxon>
        <taxon>Enterobacterales</taxon>
        <taxon>Erwiniaceae</taxon>
        <taxon>Tatumella</taxon>
    </lineage>
</organism>
<keyword evidence="6" id="KW-1185">Reference proteome</keyword>
<dbReference type="PANTHER" id="PTHR23407">
    <property type="entry name" value="ATPASE INHIBITOR/5-FORMYLTETRAHYDROFOLATE CYCLO-LIGASE"/>
    <property type="match status" value="1"/>
</dbReference>
<comment type="catalytic activity">
    <reaction evidence="4">
        <text>(6S)-5-formyl-5,6,7,8-tetrahydrofolate + ATP = (6R)-5,10-methenyltetrahydrofolate + ADP + phosphate</text>
        <dbReference type="Rhea" id="RHEA:10488"/>
        <dbReference type="ChEBI" id="CHEBI:30616"/>
        <dbReference type="ChEBI" id="CHEBI:43474"/>
        <dbReference type="ChEBI" id="CHEBI:57455"/>
        <dbReference type="ChEBI" id="CHEBI:57457"/>
        <dbReference type="ChEBI" id="CHEBI:456216"/>
        <dbReference type="EC" id="6.3.3.2"/>
    </reaction>
</comment>
<comment type="caution">
    <text evidence="5">The sequence shown here is derived from an EMBL/GenBank/DDBJ whole genome shotgun (WGS) entry which is preliminary data.</text>
</comment>
<keyword evidence="4" id="KW-0479">Metal-binding</keyword>
<dbReference type="GO" id="GO:0030272">
    <property type="term" value="F:5-formyltetrahydrofolate cyclo-ligase activity"/>
    <property type="evidence" value="ECO:0007669"/>
    <property type="project" value="UniProtKB-EC"/>
</dbReference>
<dbReference type="RefSeq" id="WP_343877128.1">
    <property type="nucleotide sequence ID" value="NZ_BAAAFW010000056.1"/>
</dbReference>
<dbReference type="InterPro" id="IPR037171">
    <property type="entry name" value="NagB/RpiA_transferase-like"/>
</dbReference>
<dbReference type="Pfam" id="PF01812">
    <property type="entry name" value="5-FTHF_cyc-lig"/>
    <property type="match status" value="1"/>
</dbReference>
<keyword evidence="2 4" id="KW-0547">Nucleotide-binding</keyword>
<keyword evidence="5" id="KW-0436">Ligase</keyword>
<evidence type="ECO:0000256" key="4">
    <source>
        <dbReference type="RuleBase" id="RU361279"/>
    </source>
</evidence>
<dbReference type="Gene3D" id="3.40.50.10420">
    <property type="entry name" value="NagB/RpiA/CoA transferase-like"/>
    <property type="match status" value="1"/>
</dbReference>
<gene>
    <name evidence="5" type="ORF">ACFP73_13815</name>
</gene>
<dbReference type="InterPro" id="IPR024185">
    <property type="entry name" value="FTHF_cligase-like_sf"/>
</dbReference>
<dbReference type="PANTHER" id="PTHR23407:SF1">
    <property type="entry name" value="5-FORMYLTETRAHYDROFOLATE CYCLO-LIGASE"/>
    <property type="match status" value="1"/>
</dbReference>
<dbReference type="EMBL" id="JBHSUC010000021">
    <property type="protein sequence ID" value="MFC6363151.1"/>
    <property type="molecule type" value="Genomic_DNA"/>
</dbReference>